<accession>A0AAV2VJV9</accession>
<feature type="transmembrane region" description="Helical" evidence="1">
    <location>
        <begin position="175"/>
        <end position="196"/>
    </location>
</feature>
<evidence type="ECO:0000313" key="3">
    <source>
        <dbReference type="Proteomes" id="UP000018211"/>
    </source>
</evidence>
<keyword evidence="1" id="KW-0472">Membrane</keyword>
<protein>
    <submittedName>
        <fullName evidence="2">Uncharacterized protein</fullName>
    </submittedName>
</protein>
<dbReference type="EMBL" id="CAOF01000036">
    <property type="protein sequence ID" value="CCO44951.1"/>
    <property type="molecule type" value="Genomic_DNA"/>
</dbReference>
<dbReference type="AlphaFoldDB" id="A0AAV2VJV9"/>
<proteinExistence type="predicted"/>
<dbReference type="RefSeq" id="WP_022589817.1">
    <property type="nucleotide sequence ID" value="NZ_LK391965.1"/>
</dbReference>
<feature type="transmembrane region" description="Helical" evidence="1">
    <location>
        <begin position="107"/>
        <end position="125"/>
    </location>
</feature>
<gene>
    <name evidence="2" type="ORF">VIBNISOn1_1300017</name>
</gene>
<keyword evidence="1" id="KW-1133">Transmembrane helix</keyword>
<feature type="transmembrane region" description="Helical" evidence="1">
    <location>
        <begin position="67"/>
        <end position="86"/>
    </location>
</feature>
<organism evidence="2 3">
    <name type="scientific">Vibrio nigripulchritudo SOn1</name>
    <dbReference type="NCBI Taxonomy" id="1238450"/>
    <lineage>
        <taxon>Bacteria</taxon>
        <taxon>Pseudomonadati</taxon>
        <taxon>Pseudomonadota</taxon>
        <taxon>Gammaproteobacteria</taxon>
        <taxon>Vibrionales</taxon>
        <taxon>Vibrionaceae</taxon>
        <taxon>Vibrio</taxon>
    </lineage>
</organism>
<name>A0AAV2VJV9_9VIBR</name>
<sequence>MQEISGTLSEENSDISPEIENTPKITIRAPRKPIWEFFLAFSTLGLYSNIWLYRRAKELNLLSQSKFIPWLWLLVPFFALAQIFAFKKFGETLETFEQDDKAKKSRNRYFLGCCGFVFSTMYYSISSNWSIALWIDFAVYITFSLSFMFIVNRFNEVRKELSHVEFKGKSGYSPFEWVIVAIFFPLIFAGFSYTAISPLFIEQHESYANREKYSVENEEFVLTFQGDNWHRVEVGTFSDGSALAEFSNSVPDSYFLLFKNNEIEDMNEHLQFRRDWIKENIKQLKCTERRSFVRPTLHVKTQLKCHGTMSLDPSTALITVIQTPNNNYELIGFISARKNTYRESVRSFETMAWEFTTQ</sequence>
<comment type="caution">
    <text evidence="2">The sequence shown here is derived from an EMBL/GenBank/DDBJ whole genome shotgun (WGS) entry which is preliminary data.</text>
</comment>
<evidence type="ECO:0000313" key="2">
    <source>
        <dbReference type="EMBL" id="CCO44951.1"/>
    </source>
</evidence>
<keyword evidence="1" id="KW-0812">Transmembrane</keyword>
<evidence type="ECO:0000256" key="1">
    <source>
        <dbReference type="SAM" id="Phobius"/>
    </source>
</evidence>
<reference evidence="2 3" key="1">
    <citation type="journal article" date="2013" name="ISME J.">
        <title>Comparative genomics of pathogenic lineages of Vibrio nigripulchritudo identifies virulence-associated traits.</title>
        <authorList>
            <person name="Goudenege D."/>
            <person name="Labreuche Y."/>
            <person name="Krin E."/>
            <person name="Ansquer D."/>
            <person name="Mangenot S."/>
            <person name="Calteau A."/>
            <person name="Medigue C."/>
            <person name="Mazel D."/>
            <person name="Polz M.F."/>
            <person name="Le Roux F."/>
        </authorList>
    </citation>
    <scope>NUCLEOTIDE SEQUENCE [LARGE SCALE GENOMIC DNA]</scope>
    <source>
        <strain evidence="2 3">SOn1</strain>
    </source>
</reference>
<dbReference type="Proteomes" id="UP000018211">
    <property type="component" value="Unassembled WGS sequence"/>
</dbReference>
<feature type="transmembrane region" description="Helical" evidence="1">
    <location>
        <begin position="34"/>
        <end position="52"/>
    </location>
</feature>
<feature type="transmembrane region" description="Helical" evidence="1">
    <location>
        <begin position="131"/>
        <end position="154"/>
    </location>
</feature>